<feature type="domain" description="SnoaL-like" evidence="1">
    <location>
        <begin position="10"/>
        <end position="129"/>
    </location>
</feature>
<dbReference type="SUPFAM" id="SSF54427">
    <property type="entry name" value="NTF2-like"/>
    <property type="match status" value="1"/>
</dbReference>
<evidence type="ECO:0000313" key="3">
    <source>
        <dbReference type="Proteomes" id="UP000294576"/>
    </source>
</evidence>
<organism evidence="2 3">
    <name type="scientific">Rhizobium sullae</name>
    <name type="common">Rhizobium hedysari</name>
    <dbReference type="NCBI Taxonomy" id="50338"/>
    <lineage>
        <taxon>Bacteria</taxon>
        <taxon>Pseudomonadati</taxon>
        <taxon>Pseudomonadota</taxon>
        <taxon>Alphaproteobacteria</taxon>
        <taxon>Hyphomicrobiales</taxon>
        <taxon>Rhizobiaceae</taxon>
        <taxon>Rhizobium/Agrobacterium group</taxon>
        <taxon>Rhizobium</taxon>
    </lineage>
</organism>
<dbReference type="InterPro" id="IPR037401">
    <property type="entry name" value="SnoaL-like"/>
</dbReference>
<keyword evidence="2" id="KW-0413">Isomerase</keyword>
<reference evidence="2 3" key="1">
    <citation type="submission" date="2019-03" db="EMBL/GenBank/DDBJ databases">
        <title>Genomic Encyclopedia of Type Strains, Phase IV (KMG-V): Genome sequencing to study the core and pangenomes of soil and plant-associated prokaryotes.</title>
        <authorList>
            <person name="Whitman W."/>
        </authorList>
    </citation>
    <scope>NUCLEOTIDE SEQUENCE [LARGE SCALE GENOMIC DNA]</scope>
    <source>
        <strain evidence="2 3">Hc14</strain>
    </source>
</reference>
<name>A0A4R3PQ69_RHISU</name>
<dbReference type="InterPro" id="IPR032710">
    <property type="entry name" value="NTF2-like_dom_sf"/>
</dbReference>
<dbReference type="EMBL" id="SMBH01000049">
    <property type="protein sequence ID" value="TCU03272.1"/>
    <property type="molecule type" value="Genomic_DNA"/>
</dbReference>
<comment type="caution">
    <text evidence="2">The sequence shown here is derived from an EMBL/GenBank/DDBJ whole genome shotgun (WGS) entry which is preliminary data.</text>
</comment>
<dbReference type="Pfam" id="PF13474">
    <property type="entry name" value="SnoaL_3"/>
    <property type="match status" value="1"/>
</dbReference>
<dbReference type="Gene3D" id="3.10.450.50">
    <property type="match status" value="1"/>
</dbReference>
<proteinExistence type="predicted"/>
<evidence type="ECO:0000259" key="1">
    <source>
        <dbReference type="Pfam" id="PF13474"/>
    </source>
</evidence>
<dbReference type="Proteomes" id="UP000294576">
    <property type="component" value="Unassembled WGS sequence"/>
</dbReference>
<gene>
    <name evidence="2" type="ORF">EV132_1492</name>
</gene>
<accession>A0A4R3PQ69</accession>
<sequence length="143" mass="15772">MTIDTEEMEIKAVLEAVRKGHHDKDAAAIGAQYTPDAVIFDLAPPLAHMADISGLAAWLDTWEGPVGLEERDLTIEVSGGLAFCHGLSKVSATTKIDGQRAQWWQRKTVCLRRTEGAWKIVHEHASVPFYMDGSYRAAIDLEP</sequence>
<protein>
    <submittedName>
        <fullName evidence="2">Ketosteroid isomerase-like protein</fullName>
    </submittedName>
</protein>
<dbReference type="GO" id="GO:0016853">
    <property type="term" value="F:isomerase activity"/>
    <property type="evidence" value="ECO:0007669"/>
    <property type="project" value="UniProtKB-KW"/>
</dbReference>
<dbReference type="AlphaFoldDB" id="A0A4R3PQ69"/>
<dbReference type="RefSeq" id="WP_207917289.1">
    <property type="nucleotide sequence ID" value="NZ_SMBH01000049.1"/>
</dbReference>
<evidence type="ECO:0000313" key="2">
    <source>
        <dbReference type="EMBL" id="TCU03272.1"/>
    </source>
</evidence>